<name>A0A1M4PSX4_9FIRM</name>
<sequence length="64" mass="7481">MGFFTSFRKVIRPSILAASDVYFENGQKCLQNSYNLPFIYCRIYCILNIIRNNNTEEKGVVFYG</sequence>
<dbReference type="EMBL" id="LT669839">
    <property type="protein sequence ID" value="SHD78585.1"/>
    <property type="molecule type" value="Genomic_DNA"/>
</dbReference>
<dbReference type="Proteomes" id="UP000245423">
    <property type="component" value="Chromosome 1"/>
</dbReference>
<organism evidence="1 3">
    <name type="scientific">[Clostridium] ultunense Esp</name>
    <dbReference type="NCBI Taxonomy" id="1288971"/>
    <lineage>
        <taxon>Bacteria</taxon>
        <taxon>Bacillati</taxon>
        <taxon>Bacillota</taxon>
        <taxon>Tissierellia</taxon>
        <taxon>Tissierellales</taxon>
        <taxon>Tepidimicrobiaceae</taxon>
        <taxon>Schnuerera</taxon>
    </lineage>
</organism>
<gene>
    <name evidence="1" type="ORF">CUESP1_3257</name>
    <name evidence="2" type="ORF">CUESP1_3260</name>
</gene>
<protein>
    <submittedName>
        <fullName evidence="1">Uncharacterized protein</fullName>
    </submittedName>
</protein>
<proteinExistence type="predicted"/>
<evidence type="ECO:0000313" key="1">
    <source>
        <dbReference type="EMBL" id="SHD78582.1"/>
    </source>
</evidence>
<keyword evidence="3" id="KW-1185">Reference proteome</keyword>
<reference evidence="1 3" key="1">
    <citation type="submission" date="2016-11" db="EMBL/GenBank/DDBJ databases">
        <authorList>
            <person name="Manzoor S."/>
        </authorList>
    </citation>
    <scope>NUCLEOTIDE SEQUENCE [LARGE SCALE GENOMIC DNA]</scope>
    <source>
        <strain evidence="1">Clostridium ultunense strain Esp</strain>
    </source>
</reference>
<accession>A0A1M4PSX4</accession>
<evidence type="ECO:0000313" key="2">
    <source>
        <dbReference type="EMBL" id="SHD78585.1"/>
    </source>
</evidence>
<evidence type="ECO:0000313" key="3">
    <source>
        <dbReference type="Proteomes" id="UP000245423"/>
    </source>
</evidence>
<dbReference type="AlphaFoldDB" id="A0A1M4PSX4"/>
<dbReference type="EMBL" id="LT669839">
    <property type="protein sequence ID" value="SHD78582.1"/>
    <property type="molecule type" value="Genomic_DNA"/>
</dbReference>